<evidence type="ECO:0000313" key="7">
    <source>
        <dbReference type="Proteomes" id="UP000230000"/>
    </source>
</evidence>
<keyword evidence="4" id="KW-0472">Membrane</keyword>
<name>A0A2M9CXG7_9BACT</name>
<feature type="transmembrane region" description="Helical" evidence="4">
    <location>
        <begin position="252"/>
        <end position="270"/>
    </location>
</feature>
<dbReference type="Pfam" id="PF07696">
    <property type="entry name" value="7TMR-DISMED2"/>
    <property type="match status" value="1"/>
</dbReference>
<dbReference type="PANTHER" id="PTHR43065">
    <property type="entry name" value="SENSOR HISTIDINE KINASE"/>
    <property type="match status" value="1"/>
</dbReference>
<dbReference type="InterPro" id="IPR005467">
    <property type="entry name" value="His_kinase_dom"/>
</dbReference>
<dbReference type="InterPro" id="IPR004358">
    <property type="entry name" value="Sig_transdc_His_kin-like_C"/>
</dbReference>
<evidence type="ECO:0000256" key="4">
    <source>
        <dbReference type="SAM" id="Phobius"/>
    </source>
</evidence>
<dbReference type="Gene3D" id="1.10.287.130">
    <property type="match status" value="1"/>
</dbReference>
<organism evidence="6 7">
    <name type="scientific">Thermoflavifilum aggregans</name>
    <dbReference type="NCBI Taxonomy" id="454188"/>
    <lineage>
        <taxon>Bacteria</taxon>
        <taxon>Pseudomonadati</taxon>
        <taxon>Bacteroidota</taxon>
        <taxon>Chitinophagia</taxon>
        <taxon>Chitinophagales</taxon>
        <taxon>Chitinophagaceae</taxon>
        <taxon>Thermoflavifilum</taxon>
    </lineage>
</organism>
<evidence type="ECO:0000256" key="3">
    <source>
        <dbReference type="ARBA" id="ARBA00022553"/>
    </source>
</evidence>
<dbReference type="Gene3D" id="3.30.565.10">
    <property type="entry name" value="Histidine kinase-like ATPase, C-terminal domain"/>
    <property type="match status" value="1"/>
</dbReference>
<evidence type="ECO:0000313" key="6">
    <source>
        <dbReference type="EMBL" id="PJJ76606.1"/>
    </source>
</evidence>
<feature type="transmembrane region" description="Helical" evidence="4">
    <location>
        <begin position="214"/>
        <end position="240"/>
    </location>
</feature>
<feature type="transmembrane region" description="Helical" evidence="4">
    <location>
        <begin position="337"/>
        <end position="357"/>
    </location>
</feature>
<keyword evidence="3" id="KW-0597">Phosphoprotein</keyword>
<protein>
    <recommendedName>
        <fullName evidence="2">histidine kinase</fullName>
        <ecNumber evidence="2">2.7.13.3</ecNumber>
    </recommendedName>
</protein>
<dbReference type="InterPro" id="IPR003661">
    <property type="entry name" value="HisK_dim/P_dom"/>
</dbReference>
<dbReference type="OrthoDB" id="9806995at2"/>
<dbReference type="InterPro" id="IPR003594">
    <property type="entry name" value="HATPase_dom"/>
</dbReference>
<dbReference type="SMART" id="SM00388">
    <property type="entry name" value="HisKA"/>
    <property type="match status" value="1"/>
</dbReference>
<dbReference type="SUPFAM" id="SSF55874">
    <property type="entry name" value="ATPase domain of HSP90 chaperone/DNA topoisomerase II/histidine kinase"/>
    <property type="match status" value="1"/>
</dbReference>
<comment type="caution">
    <text evidence="6">The sequence shown here is derived from an EMBL/GenBank/DDBJ whole genome shotgun (WGS) entry which is preliminary data.</text>
</comment>
<evidence type="ECO:0000259" key="5">
    <source>
        <dbReference type="PROSITE" id="PS50109"/>
    </source>
</evidence>
<dbReference type="InterPro" id="IPR036097">
    <property type="entry name" value="HisK_dim/P_sf"/>
</dbReference>
<reference evidence="6 7" key="1">
    <citation type="submission" date="2017-11" db="EMBL/GenBank/DDBJ databases">
        <title>Genomic Encyclopedia of Archaeal and Bacterial Type Strains, Phase II (KMG-II): From Individual Species to Whole Genera.</title>
        <authorList>
            <person name="Goeker M."/>
        </authorList>
    </citation>
    <scope>NUCLEOTIDE SEQUENCE [LARGE SCALE GENOMIC DNA]</scope>
    <source>
        <strain evidence="6 7">DSM 27268</strain>
    </source>
</reference>
<sequence length="731" mass="83411">MIRFFKILILFIFTFHELYSFPDGLDTIKFYNSKDLVNIGKDIYYFVDSSSRLSINDIIYDSSINFIHSSYRFLNFGITGYTYWIKFSILNQSDDKNLILDIAYPTIDSIDLFYVNNGLIHKISKGQYNFKDSQVPGYNVPDFLFSLPNSGFNTFYVRFRSYKQLQLPIFVGSNYSVLNQISLRNLIFGIYVGIIFIMIFYNLFIYIATLDDNYLFYVIYIFFVGLTQVTLNGYGNLFIWPYSRYLSMNCDFIVPILNGYAAILFIMNFLNLKSTFKSGKYILYLIGALYTISLFLLLLNFRLKSFLFLQTSALFGSFLAILIGIRVALTGYKPAKFFLLALGVFLTSVIVFVLRNFNVLPFNIFTSYSLEIGSSLETMLLSFALADKINTYKAEKEQAQLAMLSKSEEVRMVLSQQNITLDRMVKKRTEDLEKANLELLQTLKNLQDAQVQLIQAEKMATLGQLTAGIAHEINNPINFVKSNVKPLQMDLFDLIALIQAYEKQLQLLLPAHAMEEIEAIKKKIHYPELIDEIRILLKGIEEGAERTTEIIRGLRIFSRLDESELKKADIHECIDSTLILLNNSIPDNVIVEKHYAQLPLIECYPGKVNQMLMNLLTNAIHAIKSKLKSFPLSGEQANEKQKIIITTGMEPDGQHIRISVADTGTGMTPEIKQKIFEPFFTTKEVGEGTGLGLPIVYSIVEKHGGKIFVETTYGKGSEFIIILPTTPKPVA</sequence>
<dbReference type="CDD" id="cd00082">
    <property type="entry name" value="HisKA"/>
    <property type="match status" value="1"/>
</dbReference>
<dbReference type="Pfam" id="PF02518">
    <property type="entry name" value="HATPase_c"/>
    <property type="match status" value="1"/>
</dbReference>
<dbReference type="PROSITE" id="PS50109">
    <property type="entry name" value="HIS_KIN"/>
    <property type="match status" value="1"/>
</dbReference>
<accession>A0A2M9CXG7</accession>
<keyword evidence="7" id="KW-1185">Reference proteome</keyword>
<dbReference type="GO" id="GO:0000155">
    <property type="term" value="F:phosphorelay sensor kinase activity"/>
    <property type="evidence" value="ECO:0007669"/>
    <property type="project" value="InterPro"/>
</dbReference>
<dbReference type="PANTHER" id="PTHR43065:SF50">
    <property type="entry name" value="HISTIDINE KINASE"/>
    <property type="match status" value="1"/>
</dbReference>
<dbReference type="Gene3D" id="2.60.40.2380">
    <property type="match status" value="1"/>
</dbReference>
<dbReference type="Pfam" id="PF07695">
    <property type="entry name" value="7TMR-DISM_7TM"/>
    <property type="match status" value="1"/>
</dbReference>
<feature type="transmembrane region" description="Helical" evidence="4">
    <location>
        <begin position="307"/>
        <end position="325"/>
    </location>
</feature>
<dbReference type="Proteomes" id="UP000230000">
    <property type="component" value="Unassembled WGS sequence"/>
</dbReference>
<keyword evidence="4" id="KW-1133">Transmembrane helix</keyword>
<dbReference type="EMBL" id="PGFG01000001">
    <property type="protein sequence ID" value="PJJ76606.1"/>
    <property type="molecule type" value="Genomic_DNA"/>
</dbReference>
<proteinExistence type="predicted"/>
<dbReference type="AlphaFoldDB" id="A0A2M9CXG7"/>
<gene>
    <name evidence="6" type="ORF">BXY57_2237</name>
</gene>
<evidence type="ECO:0000256" key="2">
    <source>
        <dbReference type="ARBA" id="ARBA00012438"/>
    </source>
</evidence>
<feature type="domain" description="Histidine kinase" evidence="5">
    <location>
        <begin position="468"/>
        <end position="727"/>
    </location>
</feature>
<feature type="transmembrane region" description="Helical" evidence="4">
    <location>
        <begin position="186"/>
        <end position="207"/>
    </location>
</feature>
<dbReference type="InterPro" id="IPR011623">
    <property type="entry name" value="7TMR_DISM_rcpt_extracell_dom1"/>
</dbReference>
<dbReference type="SUPFAM" id="SSF47384">
    <property type="entry name" value="Homodimeric domain of signal transducing histidine kinase"/>
    <property type="match status" value="1"/>
</dbReference>
<keyword evidence="4" id="KW-0812">Transmembrane</keyword>
<dbReference type="RefSeq" id="WP_100315051.1">
    <property type="nucleotide sequence ID" value="NZ_PGFG01000001.1"/>
</dbReference>
<comment type="catalytic activity">
    <reaction evidence="1">
        <text>ATP + protein L-histidine = ADP + protein N-phospho-L-histidine.</text>
        <dbReference type="EC" id="2.7.13.3"/>
    </reaction>
</comment>
<dbReference type="InterPro" id="IPR011622">
    <property type="entry name" value="7TMR_DISM_rcpt_extracell_dom2"/>
</dbReference>
<dbReference type="PRINTS" id="PR00344">
    <property type="entry name" value="BCTRLSENSOR"/>
</dbReference>
<evidence type="ECO:0000256" key="1">
    <source>
        <dbReference type="ARBA" id="ARBA00000085"/>
    </source>
</evidence>
<dbReference type="InterPro" id="IPR036890">
    <property type="entry name" value="HATPase_C_sf"/>
</dbReference>
<dbReference type="SMART" id="SM00387">
    <property type="entry name" value="HATPase_c"/>
    <property type="match status" value="1"/>
</dbReference>
<dbReference type="EC" id="2.7.13.3" evidence="2"/>
<feature type="transmembrane region" description="Helical" evidence="4">
    <location>
        <begin position="282"/>
        <end position="301"/>
    </location>
</feature>